<organism evidence="2 3">
    <name type="scientific">Quercus rubra</name>
    <name type="common">Northern red oak</name>
    <name type="synonym">Quercus borealis</name>
    <dbReference type="NCBI Taxonomy" id="3512"/>
    <lineage>
        <taxon>Eukaryota</taxon>
        <taxon>Viridiplantae</taxon>
        <taxon>Streptophyta</taxon>
        <taxon>Embryophyta</taxon>
        <taxon>Tracheophyta</taxon>
        <taxon>Spermatophyta</taxon>
        <taxon>Magnoliopsida</taxon>
        <taxon>eudicotyledons</taxon>
        <taxon>Gunneridae</taxon>
        <taxon>Pentapetalae</taxon>
        <taxon>rosids</taxon>
        <taxon>fabids</taxon>
        <taxon>Fagales</taxon>
        <taxon>Fagaceae</taxon>
        <taxon>Quercus</taxon>
    </lineage>
</organism>
<feature type="domain" description="Dienelactone hydrolase" evidence="1">
    <location>
        <begin position="55"/>
        <end position="193"/>
    </location>
</feature>
<accession>A0AAN7F9N1</accession>
<gene>
    <name evidence="2" type="ORF">RGQ29_023974</name>
</gene>
<evidence type="ECO:0000313" key="2">
    <source>
        <dbReference type="EMBL" id="KAK4587060.1"/>
    </source>
</evidence>
<keyword evidence="3" id="KW-1185">Reference proteome</keyword>
<evidence type="ECO:0000259" key="1">
    <source>
        <dbReference type="Pfam" id="PF01738"/>
    </source>
</evidence>
<dbReference type="PANTHER" id="PTHR17630:SF96">
    <property type="entry name" value="ENDO-1,3-1,4-BETA-D-GLUCANASE-LIKE PROTEIN"/>
    <property type="match status" value="1"/>
</dbReference>
<dbReference type="GO" id="GO:0016787">
    <property type="term" value="F:hydrolase activity"/>
    <property type="evidence" value="ECO:0007669"/>
    <property type="project" value="InterPro"/>
</dbReference>
<protein>
    <recommendedName>
        <fullName evidence="1">Dienelactone hydrolase domain-containing protein</fullName>
    </recommendedName>
</protein>
<dbReference type="InterPro" id="IPR002925">
    <property type="entry name" value="Dienelactn_hydro"/>
</dbReference>
<dbReference type="SUPFAM" id="SSF53474">
    <property type="entry name" value="alpha/beta-Hydrolases"/>
    <property type="match status" value="1"/>
</dbReference>
<dbReference type="AlphaFoldDB" id="A0AAN7F9N1"/>
<dbReference type="Pfam" id="PF01738">
    <property type="entry name" value="DLH"/>
    <property type="match status" value="1"/>
</dbReference>
<comment type="caution">
    <text evidence="2">The sequence shown here is derived from an EMBL/GenBank/DDBJ whole genome shotgun (WGS) entry which is preliminary data.</text>
</comment>
<evidence type="ECO:0000313" key="3">
    <source>
        <dbReference type="Proteomes" id="UP001324115"/>
    </source>
</evidence>
<name>A0AAN7F9N1_QUERU</name>
<dbReference type="PANTHER" id="PTHR17630">
    <property type="entry name" value="DIENELACTONE HYDROLASE"/>
    <property type="match status" value="1"/>
</dbReference>
<dbReference type="Gene3D" id="3.40.50.1820">
    <property type="entry name" value="alpha/beta hydrolase"/>
    <property type="match status" value="1"/>
</dbReference>
<sequence length="195" mass="21914">MIDMFCLIIFNNTNKKLAICIDCEFVLFLASETNVSYFIYKRKLADKVSAAGYYVDKGFEEAKPIIETLKSKGASSVGAAGFCWGGKVVVELSKVELIQAAMILHPAWVIVDDIKGVKVPIAVLGVELDNFVPPELLKQYDEALTSQSKVDFYVKIFPKVIHGWTTRYEDEDEVAVKSAEEAHQNLLDYFVKYIK</sequence>
<proteinExistence type="predicted"/>
<reference evidence="2 3" key="1">
    <citation type="journal article" date="2023" name="G3 (Bethesda)">
        <title>A haplotype-resolved chromosome-scale genome for Quercus rubra L. provides insights into the genetics of adaptive traits for red oak species.</title>
        <authorList>
            <person name="Kapoor B."/>
            <person name="Jenkins J."/>
            <person name="Schmutz J."/>
            <person name="Zhebentyayeva T."/>
            <person name="Kuelheim C."/>
            <person name="Coggeshall M."/>
            <person name="Heim C."/>
            <person name="Lasky J.R."/>
            <person name="Leites L."/>
            <person name="Islam-Faridi N."/>
            <person name="Romero-Severson J."/>
            <person name="DeLeo V.L."/>
            <person name="Lucas S.M."/>
            <person name="Lazic D."/>
            <person name="Gailing O."/>
            <person name="Carlson J."/>
            <person name="Staton M."/>
        </authorList>
    </citation>
    <scope>NUCLEOTIDE SEQUENCE [LARGE SCALE GENOMIC DNA]</scope>
    <source>
        <strain evidence="2">Pseudo-F2</strain>
    </source>
</reference>
<dbReference type="InterPro" id="IPR029058">
    <property type="entry name" value="AB_hydrolase_fold"/>
</dbReference>
<dbReference type="EMBL" id="JAXUIC010000006">
    <property type="protein sequence ID" value="KAK4587060.1"/>
    <property type="molecule type" value="Genomic_DNA"/>
</dbReference>
<dbReference type="Proteomes" id="UP001324115">
    <property type="component" value="Unassembled WGS sequence"/>
</dbReference>